<reference evidence="5" key="1">
    <citation type="journal article" date="2019" name="Int. J. Syst. Evol. Microbiol.">
        <title>The Global Catalogue of Microorganisms (GCM) 10K type strain sequencing project: providing services to taxonomists for standard genome sequencing and annotation.</title>
        <authorList>
            <consortium name="The Broad Institute Genomics Platform"/>
            <consortium name="The Broad Institute Genome Sequencing Center for Infectious Disease"/>
            <person name="Wu L."/>
            <person name="Ma J."/>
        </authorList>
    </citation>
    <scope>NUCLEOTIDE SEQUENCE [LARGE SCALE GENOMIC DNA]</scope>
    <source>
        <strain evidence="5">CCM 8947</strain>
    </source>
</reference>
<dbReference type="PANTHER" id="PTHR30545">
    <property type="entry name" value="SUGAR FERMENTATION STIMULATION PROTEIN A"/>
    <property type="match status" value="1"/>
</dbReference>
<dbReference type="Pfam" id="PF17746">
    <property type="entry name" value="SfsA_N"/>
    <property type="match status" value="1"/>
</dbReference>
<dbReference type="CDD" id="cd22359">
    <property type="entry name" value="SfsA-like_bacterial"/>
    <property type="match status" value="1"/>
</dbReference>
<dbReference type="Proteomes" id="UP001597192">
    <property type="component" value="Unassembled WGS sequence"/>
</dbReference>
<dbReference type="Pfam" id="PF03749">
    <property type="entry name" value="SfsA"/>
    <property type="match status" value="1"/>
</dbReference>
<dbReference type="PANTHER" id="PTHR30545:SF2">
    <property type="entry name" value="SUGAR FERMENTATION STIMULATION PROTEIN A"/>
    <property type="match status" value="1"/>
</dbReference>
<keyword evidence="5" id="KW-1185">Reference proteome</keyword>
<comment type="caution">
    <text evidence="4">The sequence shown here is derived from an EMBL/GenBank/DDBJ whole genome shotgun (WGS) entry which is preliminary data.</text>
</comment>
<evidence type="ECO:0000259" key="2">
    <source>
        <dbReference type="Pfam" id="PF03749"/>
    </source>
</evidence>
<evidence type="ECO:0000313" key="4">
    <source>
        <dbReference type="EMBL" id="MFD1432773.1"/>
    </source>
</evidence>
<evidence type="ECO:0000259" key="3">
    <source>
        <dbReference type="Pfam" id="PF17746"/>
    </source>
</evidence>
<accession>A0ABW4CRR4</accession>
<dbReference type="Gene3D" id="2.40.50.580">
    <property type="match status" value="1"/>
</dbReference>
<sequence>MRYQNVQVGHVIERVSRFTVMVALNHQIVATHLSNTGRNKELLRPGAPISVAPAANPERKTHWDVLAVRRDGRWINIDSLAPNRVVRAGLIAGSLKLPGMVLPYEVHPETVFGDSRIDFAGKDARGRAWLAEVKGVTLANGKHAAFPDAPTERGLKHVHTLTGAVQQGIASYLVLVVQLPGIASCTIYDQRFPELTTAVAQAQAAGVKVLAIGCQTGPGLIELDHRIKFDLARKFIEVEK</sequence>
<gene>
    <name evidence="1 4" type="primary">sfsA</name>
    <name evidence="4" type="ORF">ACFQ47_08830</name>
</gene>
<dbReference type="Gene3D" id="3.40.1350.60">
    <property type="match status" value="1"/>
</dbReference>
<feature type="domain" description="SfsA N-terminal OB" evidence="3">
    <location>
        <begin position="12"/>
        <end position="77"/>
    </location>
</feature>
<proteinExistence type="inferred from homology"/>
<evidence type="ECO:0000256" key="1">
    <source>
        <dbReference type="HAMAP-Rule" id="MF_00095"/>
    </source>
</evidence>
<comment type="similarity">
    <text evidence="1">Belongs to the SfsA family.</text>
</comment>
<dbReference type="InterPro" id="IPR040452">
    <property type="entry name" value="SfsA_C"/>
</dbReference>
<dbReference type="HAMAP" id="MF_00095">
    <property type="entry name" value="SfsA"/>
    <property type="match status" value="1"/>
</dbReference>
<dbReference type="EMBL" id="JBHTOG010000044">
    <property type="protein sequence ID" value="MFD1432773.1"/>
    <property type="molecule type" value="Genomic_DNA"/>
</dbReference>
<name>A0ABW4CRR4_9LACO</name>
<dbReference type="InterPro" id="IPR005224">
    <property type="entry name" value="SfsA"/>
</dbReference>
<dbReference type="InterPro" id="IPR041465">
    <property type="entry name" value="SfsA_N"/>
</dbReference>
<feature type="domain" description="Sugar fermentation stimulation protein C-terminal" evidence="2">
    <location>
        <begin position="82"/>
        <end position="216"/>
    </location>
</feature>
<dbReference type="NCBIfam" id="TIGR00230">
    <property type="entry name" value="sfsA"/>
    <property type="match status" value="1"/>
</dbReference>
<evidence type="ECO:0000313" key="5">
    <source>
        <dbReference type="Proteomes" id="UP001597192"/>
    </source>
</evidence>
<dbReference type="RefSeq" id="WP_125695858.1">
    <property type="nucleotide sequence ID" value="NZ_JBHTOG010000044.1"/>
</dbReference>
<protein>
    <recommendedName>
        <fullName evidence="1">Sugar fermentation stimulation protein homolog</fullName>
    </recommendedName>
</protein>
<organism evidence="4 5">
    <name type="scientific">Lacticaseibacillus yichunensis</name>
    <dbReference type="NCBI Taxonomy" id="2486015"/>
    <lineage>
        <taxon>Bacteria</taxon>
        <taxon>Bacillati</taxon>
        <taxon>Bacillota</taxon>
        <taxon>Bacilli</taxon>
        <taxon>Lactobacillales</taxon>
        <taxon>Lactobacillaceae</taxon>
        <taxon>Lacticaseibacillus</taxon>
    </lineage>
</organism>